<name>A0A7Y0LW35_CELFI</name>
<accession>A0A7Y0LW35</accession>
<sequence length="198" mass="20907">MPTFLGLAELSFPRLVAALFVVVLLRAQATYWLGRAVASTVRSRARRAARGGGGDLRHRAGAGLARRWADVAARVERWSHGPGGRRAVALLQRWGPVAVTSSFLTVGVQTAVNAAAGLTRMPFRRYLVAMVPGCLAWAFVYATVGFGALYGAVAVAAGSPWAVSGVVVVLVAVVAVVLRRRRRMAGAQGVERDTAGSR</sequence>
<reference evidence="2 3" key="1">
    <citation type="submission" date="2020-04" db="EMBL/GenBank/DDBJ databases">
        <title>Sequencing and Assembly of C. fimi.</title>
        <authorList>
            <person name="Ramsey A.R."/>
        </authorList>
    </citation>
    <scope>NUCLEOTIDE SEQUENCE [LARGE SCALE GENOMIC DNA]</scope>
    <source>
        <strain evidence="2 3">SB</strain>
    </source>
</reference>
<evidence type="ECO:0000256" key="1">
    <source>
        <dbReference type="SAM" id="Phobius"/>
    </source>
</evidence>
<feature type="transmembrane region" description="Helical" evidence="1">
    <location>
        <begin position="12"/>
        <end position="34"/>
    </location>
</feature>
<keyword evidence="1" id="KW-0472">Membrane</keyword>
<dbReference type="Proteomes" id="UP000562124">
    <property type="component" value="Unassembled WGS sequence"/>
</dbReference>
<evidence type="ECO:0000313" key="3">
    <source>
        <dbReference type="Proteomes" id="UP000562124"/>
    </source>
</evidence>
<evidence type="ECO:0008006" key="4">
    <source>
        <dbReference type="Google" id="ProtNLM"/>
    </source>
</evidence>
<organism evidence="2 3">
    <name type="scientific">Cellulomonas fimi</name>
    <dbReference type="NCBI Taxonomy" id="1708"/>
    <lineage>
        <taxon>Bacteria</taxon>
        <taxon>Bacillati</taxon>
        <taxon>Actinomycetota</taxon>
        <taxon>Actinomycetes</taxon>
        <taxon>Micrococcales</taxon>
        <taxon>Cellulomonadaceae</taxon>
        <taxon>Cellulomonas</taxon>
    </lineage>
</organism>
<feature type="transmembrane region" description="Helical" evidence="1">
    <location>
        <begin position="126"/>
        <end position="153"/>
    </location>
</feature>
<dbReference type="AlphaFoldDB" id="A0A7Y0LW35"/>
<gene>
    <name evidence="2" type="ORF">HIR71_03565</name>
</gene>
<dbReference type="EMBL" id="JABCJJ010000003">
    <property type="protein sequence ID" value="NMR19302.1"/>
    <property type="molecule type" value="Genomic_DNA"/>
</dbReference>
<proteinExistence type="predicted"/>
<keyword evidence="1" id="KW-1133">Transmembrane helix</keyword>
<protein>
    <recommendedName>
        <fullName evidence="4">SNARE associated Golgi protein-like protein</fullName>
    </recommendedName>
</protein>
<feature type="transmembrane region" description="Helical" evidence="1">
    <location>
        <begin position="159"/>
        <end position="178"/>
    </location>
</feature>
<evidence type="ECO:0000313" key="2">
    <source>
        <dbReference type="EMBL" id="NMR19302.1"/>
    </source>
</evidence>
<comment type="caution">
    <text evidence="2">The sequence shown here is derived from an EMBL/GenBank/DDBJ whole genome shotgun (WGS) entry which is preliminary data.</text>
</comment>
<keyword evidence="3" id="KW-1185">Reference proteome</keyword>
<keyword evidence="1" id="KW-0812">Transmembrane</keyword>